<feature type="transmembrane region" description="Helical" evidence="6">
    <location>
        <begin position="500"/>
        <end position="521"/>
    </location>
</feature>
<feature type="transmembrane region" description="Helical" evidence="6">
    <location>
        <begin position="460"/>
        <end position="493"/>
    </location>
</feature>
<dbReference type="GeneID" id="94431822"/>
<reference evidence="8 9" key="1">
    <citation type="journal article" date="2017" name="Int. J. Parasitol.">
        <title>The genome of the protozoan parasite Cystoisospora suis and a reverse vaccinology approach to identify vaccine candidates.</title>
        <authorList>
            <person name="Palmieri N."/>
            <person name="Shrestha A."/>
            <person name="Ruttkowski B."/>
            <person name="Beck T."/>
            <person name="Vogl C."/>
            <person name="Tomley F."/>
            <person name="Blake D.P."/>
            <person name="Joachim A."/>
        </authorList>
    </citation>
    <scope>NUCLEOTIDE SEQUENCE [LARGE SCALE GENOMIC DNA]</scope>
    <source>
        <strain evidence="8 9">Wien I</strain>
    </source>
</reference>
<feature type="transmembrane region" description="Helical" evidence="6">
    <location>
        <begin position="942"/>
        <end position="965"/>
    </location>
</feature>
<comment type="subcellular location">
    <subcellularLocation>
        <location evidence="1">Membrane</location>
        <topology evidence="1">Multi-pass membrane protein</topology>
    </subcellularLocation>
</comment>
<feature type="region of interest" description="Disordered" evidence="5">
    <location>
        <begin position="57"/>
        <end position="76"/>
    </location>
</feature>
<dbReference type="PANTHER" id="PTHR14255:SF3">
    <property type="entry name" value="SULFITE EXPORTER TAUE_SAFE FAMILY PROTEIN 5-RELATED"/>
    <property type="match status" value="1"/>
</dbReference>
<dbReference type="RefSeq" id="XP_067919412.1">
    <property type="nucleotide sequence ID" value="XM_068068611.1"/>
</dbReference>
<feature type="transmembrane region" description="Helical" evidence="6">
    <location>
        <begin position="1135"/>
        <end position="1155"/>
    </location>
</feature>
<dbReference type="Pfam" id="PF01925">
    <property type="entry name" value="TauE"/>
    <property type="match status" value="1"/>
</dbReference>
<feature type="compositionally biased region" description="Low complexity" evidence="5">
    <location>
        <begin position="393"/>
        <end position="404"/>
    </location>
</feature>
<evidence type="ECO:0000313" key="9">
    <source>
        <dbReference type="Proteomes" id="UP000221165"/>
    </source>
</evidence>
<feature type="compositionally biased region" description="Polar residues" evidence="5">
    <location>
        <begin position="713"/>
        <end position="722"/>
    </location>
</feature>
<evidence type="ECO:0000256" key="2">
    <source>
        <dbReference type="ARBA" id="ARBA00022692"/>
    </source>
</evidence>
<name>A0A2C6KMT0_9APIC</name>
<protein>
    <submittedName>
        <fullName evidence="8">Sulfite exporter protein</fullName>
    </submittedName>
</protein>
<feature type="compositionally biased region" description="Low complexity" evidence="5">
    <location>
        <begin position="650"/>
        <end position="666"/>
    </location>
</feature>
<keyword evidence="2 6" id="KW-0812">Transmembrane</keyword>
<feature type="compositionally biased region" description="Low complexity" evidence="5">
    <location>
        <begin position="372"/>
        <end position="385"/>
    </location>
</feature>
<sequence>MRPLAFSASLRHGPFVRVVSALVPVFLLCPGQGVQASWPPDSPALSLRTQLMVPPATASQRELGSVHGGGSGAHHRIPLSLLGEERSVDYRPEHQAESGGGLVATLSGTPPGEKESSSVPLGRKFTRADTAAEDRQPRTGIQFPRTLAERLQGHAAPGVASWANSLETAGAAELSAKPKLSLGVAKADVFRLSHLHSGLRAVSTLRNPVPVSPRREDFSVHGGRGEVNLLNEGTPFASQQPSPVHISTDSTTEGAGTTFRRRMQDLTSTPGTLNPSAYIDGHLPFHASVLPAVATSYRRYSSSPYFSYQDTTPAVPGPNTPLPLSLFDTKPTKKPTPPLPSGPVAPAEPGFNSEKAESQQVWVVRSSDDSRPSGSFSLVSSVTTPAVPPLPSASPLQPSSLTPAFGSIPESSRPLPNLSSSASQTNREGEGEATTEEAASSDRHQASLARRPAVLPSTSFFNVLFLLLGLFMFAVLAASGGIGGGSVFVALLVGIGHMHLSYAVPISKAMVFCSAFSSFALNRKLERQTAEDVRAVSRAASCLDFLLCEACLWGAREQFSSGNRERPAWVDLLVPLALSGSVVGVLLNTVVPPLFLLVILSLLLLSLSVRTILSAARIHQDERAATVQRPFDEIVLTNASFSSHAPPPLSCASSSSSSRPGFPIDSLSPDRDTRTFVACVSHGSTPPSFPSPRGTTPAERRSATPPEPLALSSGDSLFTDSLSPEGAPRRASGTSPLHGPSRPRQEREEEEQSVSAGEQDSATSADANPAPVSDPPGDEAGDAEIEEGTQLAKQGGQEDGAALTRKEGQGGRVRGSGDFAAVSACDYVVDQGGRMGAGVEASDKGTVEEEVASQRCGSEPTPQKEAPCPFSPSTGSPKAEQILQASWVAKARKILSDTDALCFDTSAQSSPHYFVLSLLLIVNVFSSSVLHLLLGHGMRTRAWAAAVTAVLVGVAVQLRLSILLCRERQAESPLRFPRRPRLSDFHNLSVRFRKRLWRLFCAAGHYAKTAAEATFLWLQVRVDSLPSTTGISGASRSTLLRRRGSSSQQERLASIEIAPVTGWCSRMRQDEGGFPLCPDSAGKPRELREVSREMSNGVGDHIVLLRDPKSYPGHPASVHCGPEGQNVDMRATGSLGLSCSASPLGAWVSLLFLGYESLPPLLLTPLVGFFTGVFAGLVGVGGGVVFSPFLLFMGTDPVSSVATASACVVFTSASTSLQFLLIGRLPLFFGCLFGLVAGSAAAVATCGIHKLRRAVGGQMSIIAGCVAAAVTLASALTVWRCVEVWLQAGEEG</sequence>
<feature type="compositionally biased region" description="Basic and acidic residues" evidence="5">
    <location>
        <begin position="126"/>
        <end position="137"/>
    </location>
</feature>
<feature type="region of interest" description="Disordered" evidence="5">
    <location>
        <begin position="643"/>
        <end position="815"/>
    </location>
</feature>
<evidence type="ECO:0000256" key="7">
    <source>
        <dbReference type="SAM" id="SignalP"/>
    </source>
</evidence>
<feature type="transmembrane region" description="Helical" evidence="6">
    <location>
        <begin position="1167"/>
        <end position="1191"/>
    </location>
</feature>
<dbReference type="InterPro" id="IPR002781">
    <property type="entry name" value="TM_pro_TauE-like"/>
</dbReference>
<evidence type="ECO:0000256" key="6">
    <source>
        <dbReference type="SAM" id="Phobius"/>
    </source>
</evidence>
<feature type="compositionally biased region" description="Polar residues" evidence="5">
    <location>
        <begin position="236"/>
        <end position="254"/>
    </location>
</feature>
<dbReference type="PANTHER" id="PTHR14255">
    <property type="entry name" value="CEREBLON"/>
    <property type="match status" value="1"/>
</dbReference>
<feature type="compositionally biased region" description="Acidic residues" evidence="5">
    <location>
        <begin position="776"/>
        <end position="787"/>
    </location>
</feature>
<evidence type="ECO:0000313" key="8">
    <source>
        <dbReference type="EMBL" id="PHJ17696.1"/>
    </source>
</evidence>
<evidence type="ECO:0000256" key="4">
    <source>
        <dbReference type="ARBA" id="ARBA00023136"/>
    </source>
</evidence>
<dbReference type="Proteomes" id="UP000221165">
    <property type="component" value="Unassembled WGS sequence"/>
</dbReference>
<feature type="transmembrane region" description="Helical" evidence="6">
    <location>
        <begin position="1227"/>
        <end position="1248"/>
    </location>
</feature>
<organism evidence="8 9">
    <name type="scientific">Cystoisospora suis</name>
    <dbReference type="NCBI Taxonomy" id="483139"/>
    <lineage>
        <taxon>Eukaryota</taxon>
        <taxon>Sar</taxon>
        <taxon>Alveolata</taxon>
        <taxon>Apicomplexa</taxon>
        <taxon>Conoidasida</taxon>
        <taxon>Coccidia</taxon>
        <taxon>Eucoccidiorida</taxon>
        <taxon>Eimeriorina</taxon>
        <taxon>Sarcocystidae</taxon>
        <taxon>Cystoisospora</taxon>
    </lineage>
</organism>
<evidence type="ECO:0000256" key="5">
    <source>
        <dbReference type="SAM" id="MobiDB-lite"/>
    </source>
</evidence>
<feature type="region of interest" description="Disordered" evidence="5">
    <location>
        <begin position="837"/>
        <end position="876"/>
    </location>
</feature>
<keyword evidence="9" id="KW-1185">Reference proteome</keyword>
<keyword evidence="3 6" id="KW-1133">Transmembrane helix</keyword>
<gene>
    <name evidence="8" type="ORF">CSUI_008479</name>
</gene>
<evidence type="ECO:0000256" key="1">
    <source>
        <dbReference type="ARBA" id="ARBA00004141"/>
    </source>
</evidence>
<feature type="compositionally biased region" description="Pro residues" evidence="5">
    <location>
        <begin position="334"/>
        <end position="343"/>
    </location>
</feature>
<dbReference type="EMBL" id="MIGC01004747">
    <property type="protein sequence ID" value="PHJ17696.1"/>
    <property type="molecule type" value="Genomic_DNA"/>
</dbReference>
<keyword evidence="7" id="KW-0732">Signal</keyword>
<dbReference type="GO" id="GO:0016020">
    <property type="term" value="C:membrane"/>
    <property type="evidence" value="ECO:0007669"/>
    <property type="project" value="UniProtKB-SubCell"/>
</dbReference>
<feature type="region of interest" description="Disordered" evidence="5">
    <location>
        <begin position="234"/>
        <end position="254"/>
    </location>
</feature>
<feature type="region of interest" description="Disordered" evidence="5">
    <location>
        <begin position="310"/>
        <end position="444"/>
    </location>
</feature>
<proteinExistence type="predicted"/>
<feature type="signal peptide" evidence="7">
    <location>
        <begin position="1"/>
        <end position="36"/>
    </location>
</feature>
<feature type="transmembrane region" description="Helical" evidence="6">
    <location>
        <begin position="913"/>
        <end position="936"/>
    </location>
</feature>
<dbReference type="GO" id="GO:0031464">
    <property type="term" value="C:Cul4A-RING E3 ubiquitin ligase complex"/>
    <property type="evidence" value="ECO:0007669"/>
    <property type="project" value="TreeGrafter"/>
</dbReference>
<comment type="caution">
    <text evidence="8">The sequence shown here is derived from an EMBL/GenBank/DDBJ whole genome shotgun (WGS) entry which is preliminary data.</text>
</comment>
<feature type="compositionally biased region" description="Polar residues" evidence="5">
    <location>
        <begin position="754"/>
        <end position="766"/>
    </location>
</feature>
<feature type="region of interest" description="Disordered" evidence="5">
    <location>
        <begin position="91"/>
        <end position="141"/>
    </location>
</feature>
<feature type="transmembrane region" description="Helical" evidence="6">
    <location>
        <begin position="593"/>
        <end position="613"/>
    </location>
</feature>
<dbReference type="OrthoDB" id="431679at2759"/>
<dbReference type="GO" id="GO:0016567">
    <property type="term" value="P:protein ubiquitination"/>
    <property type="evidence" value="ECO:0007669"/>
    <property type="project" value="TreeGrafter"/>
</dbReference>
<feature type="chain" id="PRO_5012835578" evidence="7">
    <location>
        <begin position="37"/>
        <end position="1292"/>
    </location>
</feature>
<dbReference type="VEuPathDB" id="ToxoDB:CSUI_008479"/>
<feature type="transmembrane region" description="Helical" evidence="6">
    <location>
        <begin position="1198"/>
        <end position="1221"/>
    </location>
</feature>
<evidence type="ECO:0000256" key="3">
    <source>
        <dbReference type="ARBA" id="ARBA00022989"/>
    </source>
</evidence>
<feature type="compositionally biased region" description="Polar residues" evidence="5">
    <location>
        <begin position="417"/>
        <end position="426"/>
    </location>
</feature>
<feature type="transmembrane region" description="Helical" evidence="6">
    <location>
        <begin position="1260"/>
        <end position="1279"/>
    </location>
</feature>
<keyword evidence="4 6" id="KW-0472">Membrane</keyword>
<accession>A0A2C6KMT0</accession>